<sequence length="122" mass="13176">MRFPFPPPIIMAPADSARGTPPTAIAEVVSFRIHQGIDDTEFISAARATEGLVRAQSGFLARYLIRADSGVWTDFVIWQSAACARAAATAVMQAAEFAPFMAAIDVSSIELSHQQVFWSMDG</sequence>
<evidence type="ECO:0008006" key="3">
    <source>
        <dbReference type="Google" id="ProtNLM"/>
    </source>
</evidence>
<accession>A0A917YJC8</accession>
<dbReference type="Gene3D" id="3.30.70.100">
    <property type="match status" value="1"/>
</dbReference>
<name>A0A917YJC8_9RHOB</name>
<dbReference type="SUPFAM" id="SSF54909">
    <property type="entry name" value="Dimeric alpha+beta barrel"/>
    <property type="match status" value="1"/>
</dbReference>
<dbReference type="Proteomes" id="UP000598196">
    <property type="component" value="Unassembled WGS sequence"/>
</dbReference>
<dbReference type="EMBL" id="BMLP01000001">
    <property type="protein sequence ID" value="GGO27124.1"/>
    <property type="molecule type" value="Genomic_DNA"/>
</dbReference>
<dbReference type="AlphaFoldDB" id="A0A917YJC8"/>
<dbReference type="RefSeq" id="WP_146285392.1">
    <property type="nucleotide sequence ID" value="NZ_BMLP01000001.1"/>
</dbReference>
<organism evidence="1 2">
    <name type="scientific">Gemmobacter aquaticus</name>
    <dbReference type="NCBI Taxonomy" id="490185"/>
    <lineage>
        <taxon>Bacteria</taxon>
        <taxon>Pseudomonadati</taxon>
        <taxon>Pseudomonadota</taxon>
        <taxon>Alphaproteobacteria</taxon>
        <taxon>Rhodobacterales</taxon>
        <taxon>Paracoccaceae</taxon>
        <taxon>Gemmobacter</taxon>
    </lineage>
</organism>
<dbReference type="OrthoDB" id="1453400at2"/>
<comment type="caution">
    <text evidence="1">The sequence shown here is derived from an EMBL/GenBank/DDBJ whole genome shotgun (WGS) entry which is preliminary data.</text>
</comment>
<keyword evidence="2" id="KW-1185">Reference proteome</keyword>
<reference evidence="1 2" key="1">
    <citation type="journal article" date="2014" name="Int. J. Syst. Evol. Microbiol.">
        <title>Complete genome sequence of Corynebacterium casei LMG S-19264T (=DSM 44701T), isolated from a smear-ripened cheese.</title>
        <authorList>
            <consortium name="US DOE Joint Genome Institute (JGI-PGF)"/>
            <person name="Walter F."/>
            <person name="Albersmeier A."/>
            <person name="Kalinowski J."/>
            <person name="Ruckert C."/>
        </authorList>
    </citation>
    <scope>NUCLEOTIDE SEQUENCE [LARGE SCALE GENOMIC DNA]</scope>
    <source>
        <strain evidence="1 2">CGMCC 1.7029</strain>
    </source>
</reference>
<gene>
    <name evidence="1" type="ORF">GCM10010991_08520</name>
</gene>
<evidence type="ECO:0000313" key="2">
    <source>
        <dbReference type="Proteomes" id="UP000598196"/>
    </source>
</evidence>
<evidence type="ECO:0000313" key="1">
    <source>
        <dbReference type="EMBL" id="GGO27124.1"/>
    </source>
</evidence>
<protein>
    <recommendedName>
        <fullName evidence="3">Antibiotic biosynthesis monooxygenase</fullName>
    </recommendedName>
</protein>
<proteinExistence type="predicted"/>
<dbReference type="InterPro" id="IPR011008">
    <property type="entry name" value="Dimeric_a/b-barrel"/>
</dbReference>